<dbReference type="STRING" id="57577.A0A2K3NP77"/>
<proteinExistence type="predicted"/>
<feature type="domain" description="Helicase C-terminal" evidence="7">
    <location>
        <begin position="367"/>
        <end position="527"/>
    </location>
</feature>
<evidence type="ECO:0000256" key="3">
    <source>
        <dbReference type="ARBA" id="ARBA00022806"/>
    </source>
</evidence>
<evidence type="ECO:0000256" key="1">
    <source>
        <dbReference type="ARBA" id="ARBA00022741"/>
    </source>
</evidence>
<organism evidence="8 9">
    <name type="scientific">Trifolium pratense</name>
    <name type="common">Red clover</name>
    <dbReference type="NCBI Taxonomy" id="57577"/>
    <lineage>
        <taxon>Eukaryota</taxon>
        <taxon>Viridiplantae</taxon>
        <taxon>Streptophyta</taxon>
        <taxon>Embryophyta</taxon>
        <taxon>Tracheophyta</taxon>
        <taxon>Spermatophyta</taxon>
        <taxon>Magnoliopsida</taxon>
        <taxon>eudicotyledons</taxon>
        <taxon>Gunneridae</taxon>
        <taxon>Pentapetalae</taxon>
        <taxon>rosids</taxon>
        <taxon>fabids</taxon>
        <taxon>Fabales</taxon>
        <taxon>Fabaceae</taxon>
        <taxon>Papilionoideae</taxon>
        <taxon>50 kb inversion clade</taxon>
        <taxon>NPAAA clade</taxon>
        <taxon>Hologalegina</taxon>
        <taxon>IRL clade</taxon>
        <taxon>Trifolieae</taxon>
        <taxon>Trifolium</taxon>
    </lineage>
</organism>
<sequence>MVLVGVCGKAVLFSIGVRVRPKTTTHSLFIVSNSTTSADSQDTTTTTSFGRLKVQKVKALIHRTKQNTRRERVLVEEEDDRSTSQRQRRSPPPPPGWGDNKVTQTQSLPEADTNFFSLKSFKDIGCADFMIQSLHKLSLTRPSNIQAMSFPPIIARKSCIIADQSGSGKTLAYLLPIIQHLRQQELLLQSPHHNSQSPTVLILAPTSELASQVLDNCRSLSKSGVPFKSMVVTGGYRQKTQLDSLKQGVDVLIATPGRFLFLIKEGFLHLTNLTCAVLDEVDILFGDEDFEKALQYLISSSPVDTQYLFVTATLPKNVYSKLVEVFPDCEMVMGPSMHRISSRLEEIIVDCSGEDGQEKTLDTAFLNKKAALLKLAEKNRVPRTIVFCNKIETCRKVENALKRFDRKGIRIQVLPFHAAMTQESRLASMKEFTRSPSKEVSQFMVCTDRASRGIDFTRVDHVILFDYPRDPSEYVRRVGRTARGARGQGKAFIFVVGKQVSLASKVMERNRKGHPLHDELFLPNDFHCICILELWLCKYTTLQTPLCASTVCFSVFSLLMLVTIPHVHGAFMGGVVPSFENNITTCLKLRYMIFGREKMSCFLA</sequence>
<dbReference type="GO" id="GO:0004386">
    <property type="term" value="F:helicase activity"/>
    <property type="evidence" value="ECO:0007669"/>
    <property type="project" value="UniProtKB-KW"/>
</dbReference>
<dbReference type="PANTHER" id="PTHR47960">
    <property type="entry name" value="DEAD-BOX ATP-DEPENDENT RNA HELICASE 50"/>
    <property type="match status" value="1"/>
</dbReference>
<reference evidence="8 9" key="2">
    <citation type="journal article" date="2017" name="Front. Plant Sci.">
        <title>Gene Classification and Mining of Molecular Markers Useful in Red Clover (Trifolium pratense) Breeding.</title>
        <authorList>
            <person name="Istvanek J."/>
            <person name="Dluhosova J."/>
            <person name="Dluhos P."/>
            <person name="Patkova L."/>
            <person name="Nedelnik J."/>
            <person name="Repkova J."/>
        </authorList>
    </citation>
    <scope>NUCLEOTIDE SEQUENCE [LARGE SCALE GENOMIC DNA]</scope>
    <source>
        <strain evidence="9">cv. Tatra</strain>
        <tissue evidence="8">Young leaves</tissue>
    </source>
</reference>
<dbReference type="InterPro" id="IPR014001">
    <property type="entry name" value="Helicase_ATP-bd"/>
</dbReference>
<dbReference type="SMART" id="SM00490">
    <property type="entry name" value="HELICc"/>
    <property type="match status" value="1"/>
</dbReference>
<accession>A0A2K3NP77</accession>
<keyword evidence="1" id="KW-0547">Nucleotide-binding</keyword>
<dbReference type="InterPro" id="IPR027417">
    <property type="entry name" value="P-loop_NTPase"/>
</dbReference>
<name>A0A2K3NP77_TRIPR</name>
<dbReference type="InterPro" id="IPR044742">
    <property type="entry name" value="DEAD/DEAH_RhlB"/>
</dbReference>
<dbReference type="CDD" id="cd00268">
    <property type="entry name" value="DEADc"/>
    <property type="match status" value="1"/>
</dbReference>
<keyword evidence="4" id="KW-0067">ATP-binding</keyword>
<dbReference type="Pfam" id="PF00271">
    <property type="entry name" value="Helicase_C"/>
    <property type="match status" value="1"/>
</dbReference>
<dbReference type="InterPro" id="IPR011545">
    <property type="entry name" value="DEAD/DEAH_box_helicase_dom"/>
</dbReference>
<dbReference type="GO" id="GO:0005524">
    <property type="term" value="F:ATP binding"/>
    <property type="evidence" value="ECO:0007669"/>
    <property type="project" value="UniProtKB-KW"/>
</dbReference>
<comment type="caution">
    <text evidence="8">The sequence shown here is derived from an EMBL/GenBank/DDBJ whole genome shotgun (WGS) entry which is preliminary data.</text>
</comment>
<dbReference type="SMART" id="SM00487">
    <property type="entry name" value="DEXDc"/>
    <property type="match status" value="1"/>
</dbReference>
<evidence type="ECO:0000259" key="6">
    <source>
        <dbReference type="PROSITE" id="PS51192"/>
    </source>
</evidence>
<dbReference type="InterPro" id="IPR001650">
    <property type="entry name" value="Helicase_C-like"/>
</dbReference>
<evidence type="ECO:0000313" key="8">
    <source>
        <dbReference type="EMBL" id="PNY04832.1"/>
    </source>
</evidence>
<evidence type="ECO:0000256" key="5">
    <source>
        <dbReference type="SAM" id="MobiDB-lite"/>
    </source>
</evidence>
<evidence type="ECO:0000259" key="7">
    <source>
        <dbReference type="PROSITE" id="PS51194"/>
    </source>
</evidence>
<dbReference type="Pfam" id="PF00270">
    <property type="entry name" value="DEAD"/>
    <property type="match status" value="1"/>
</dbReference>
<dbReference type="SUPFAM" id="SSF52540">
    <property type="entry name" value="P-loop containing nucleoside triphosphate hydrolases"/>
    <property type="match status" value="1"/>
</dbReference>
<dbReference type="GO" id="GO:0003676">
    <property type="term" value="F:nucleic acid binding"/>
    <property type="evidence" value="ECO:0007669"/>
    <property type="project" value="InterPro"/>
</dbReference>
<dbReference type="Proteomes" id="UP000236291">
    <property type="component" value="Unassembled WGS sequence"/>
</dbReference>
<dbReference type="Gene3D" id="3.40.50.300">
    <property type="entry name" value="P-loop containing nucleotide triphosphate hydrolases"/>
    <property type="match status" value="2"/>
</dbReference>
<protein>
    <submittedName>
        <fullName evidence="8">DEAD-box ATP-dependent RNA helicase 50-like protein</fullName>
    </submittedName>
</protein>
<dbReference type="AlphaFoldDB" id="A0A2K3NP77"/>
<dbReference type="PROSITE" id="PS51192">
    <property type="entry name" value="HELICASE_ATP_BIND_1"/>
    <property type="match status" value="1"/>
</dbReference>
<evidence type="ECO:0000313" key="9">
    <source>
        <dbReference type="Proteomes" id="UP000236291"/>
    </source>
</evidence>
<dbReference type="GO" id="GO:0016787">
    <property type="term" value="F:hydrolase activity"/>
    <property type="evidence" value="ECO:0007669"/>
    <property type="project" value="UniProtKB-KW"/>
</dbReference>
<evidence type="ECO:0000256" key="4">
    <source>
        <dbReference type="ARBA" id="ARBA00022840"/>
    </source>
</evidence>
<dbReference type="EMBL" id="ASHM01000501">
    <property type="protein sequence ID" value="PNY04832.1"/>
    <property type="molecule type" value="Genomic_DNA"/>
</dbReference>
<reference evidence="8 9" key="1">
    <citation type="journal article" date="2014" name="Am. J. Bot.">
        <title>Genome assembly and annotation for red clover (Trifolium pratense; Fabaceae).</title>
        <authorList>
            <person name="Istvanek J."/>
            <person name="Jaros M."/>
            <person name="Krenek A."/>
            <person name="Repkova J."/>
        </authorList>
    </citation>
    <scope>NUCLEOTIDE SEQUENCE [LARGE SCALE GENOMIC DNA]</scope>
    <source>
        <strain evidence="9">cv. Tatra</strain>
        <tissue evidence="8">Young leaves</tissue>
    </source>
</reference>
<dbReference type="CDD" id="cd18787">
    <property type="entry name" value="SF2_C_DEAD"/>
    <property type="match status" value="1"/>
</dbReference>
<gene>
    <name evidence="8" type="ORF">L195_g001262</name>
</gene>
<feature type="domain" description="Helicase ATP-binding" evidence="6">
    <location>
        <begin position="150"/>
        <end position="332"/>
    </location>
</feature>
<keyword evidence="3 8" id="KW-0347">Helicase</keyword>
<feature type="region of interest" description="Disordered" evidence="5">
    <location>
        <begin position="65"/>
        <end position="104"/>
    </location>
</feature>
<dbReference type="PROSITE" id="PS51194">
    <property type="entry name" value="HELICASE_CTER"/>
    <property type="match status" value="1"/>
</dbReference>
<evidence type="ECO:0000256" key="2">
    <source>
        <dbReference type="ARBA" id="ARBA00022801"/>
    </source>
</evidence>
<keyword evidence="2" id="KW-0378">Hydrolase</keyword>